<reference evidence="3" key="1">
    <citation type="submission" date="2023-06" db="EMBL/GenBank/DDBJ databases">
        <title>Draft genome of Marssonina rosae.</title>
        <authorList>
            <person name="Cheng Q."/>
        </authorList>
    </citation>
    <scope>NUCLEOTIDE SEQUENCE</scope>
    <source>
        <strain evidence="3">R4</strain>
    </source>
</reference>
<feature type="compositionally biased region" description="Basic and acidic residues" evidence="1">
    <location>
        <begin position="86"/>
        <end position="97"/>
    </location>
</feature>
<dbReference type="AlphaFoldDB" id="A0AAD9WC23"/>
<evidence type="ECO:0000256" key="1">
    <source>
        <dbReference type="SAM" id="MobiDB-lite"/>
    </source>
</evidence>
<dbReference type="Proteomes" id="UP001285354">
    <property type="component" value="Unassembled WGS sequence"/>
</dbReference>
<feature type="compositionally biased region" description="Acidic residues" evidence="1">
    <location>
        <begin position="98"/>
        <end position="119"/>
    </location>
</feature>
<evidence type="ECO:0000313" key="3">
    <source>
        <dbReference type="EMBL" id="KAK2625982.1"/>
    </source>
</evidence>
<feature type="region of interest" description="Disordered" evidence="1">
    <location>
        <begin position="65"/>
        <end position="124"/>
    </location>
</feature>
<sequence length="180" mass="17856">MLYSQLTAHLALLAALPISIIASPLNINMGAYSPGLIVGDGEISLGSGEAVEAVLSTLAGASSGGAASAKAGEAPATEAASSESASETRKRNKRQSDTEADLELELDLEAEDEDVDDTEAPVSERDLAGFNAALAYAAVALKTSPGVELGTGEGGSGVGIIVRPGVDAGAEAAAPAAEKY</sequence>
<protein>
    <submittedName>
        <fullName evidence="3">Uncharacterized protein</fullName>
    </submittedName>
</protein>
<feature type="signal peptide" evidence="2">
    <location>
        <begin position="1"/>
        <end position="22"/>
    </location>
</feature>
<accession>A0AAD9WC23</accession>
<comment type="caution">
    <text evidence="3">The sequence shown here is derived from an EMBL/GenBank/DDBJ whole genome shotgun (WGS) entry which is preliminary data.</text>
</comment>
<gene>
    <name evidence="3" type="ORF">QTJ16_004244</name>
</gene>
<organism evidence="3 4">
    <name type="scientific">Diplocarpon rosae</name>
    <dbReference type="NCBI Taxonomy" id="946125"/>
    <lineage>
        <taxon>Eukaryota</taxon>
        <taxon>Fungi</taxon>
        <taxon>Dikarya</taxon>
        <taxon>Ascomycota</taxon>
        <taxon>Pezizomycotina</taxon>
        <taxon>Leotiomycetes</taxon>
        <taxon>Helotiales</taxon>
        <taxon>Drepanopezizaceae</taxon>
        <taxon>Diplocarpon</taxon>
    </lineage>
</organism>
<proteinExistence type="predicted"/>
<evidence type="ECO:0000313" key="4">
    <source>
        <dbReference type="Proteomes" id="UP001285354"/>
    </source>
</evidence>
<feature type="chain" id="PRO_5042286549" evidence="2">
    <location>
        <begin position="23"/>
        <end position="180"/>
    </location>
</feature>
<evidence type="ECO:0000256" key="2">
    <source>
        <dbReference type="SAM" id="SignalP"/>
    </source>
</evidence>
<dbReference type="EMBL" id="JAUBYV010000006">
    <property type="protein sequence ID" value="KAK2625982.1"/>
    <property type="molecule type" value="Genomic_DNA"/>
</dbReference>
<name>A0AAD9WC23_9HELO</name>
<keyword evidence="4" id="KW-1185">Reference proteome</keyword>
<feature type="compositionally biased region" description="Low complexity" evidence="1">
    <location>
        <begin position="65"/>
        <end position="85"/>
    </location>
</feature>
<keyword evidence="2" id="KW-0732">Signal</keyword>